<keyword evidence="3" id="KW-0804">Transcription</keyword>
<dbReference type="SUPFAM" id="SSF46894">
    <property type="entry name" value="C-terminal effector domain of the bipartite response regulators"/>
    <property type="match status" value="1"/>
</dbReference>
<accession>A0A7X2HJF7</accession>
<dbReference type="PANTHER" id="PTHR44688">
    <property type="entry name" value="DNA-BINDING TRANSCRIPTIONAL ACTIVATOR DEVR_DOSR"/>
    <property type="match status" value="1"/>
</dbReference>
<dbReference type="SMART" id="SM00421">
    <property type="entry name" value="HTH_LUXR"/>
    <property type="match status" value="1"/>
</dbReference>
<protein>
    <recommendedName>
        <fullName evidence="4">HTH luxR-type domain-containing protein</fullName>
    </recommendedName>
</protein>
<dbReference type="PROSITE" id="PS50043">
    <property type="entry name" value="HTH_LUXR_2"/>
    <property type="match status" value="1"/>
</dbReference>
<evidence type="ECO:0000256" key="3">
    <source>
        <dbReference type="ARBA" id="ARBA00023163"/>
    </source>
</evidence>
<evidence type="ECO:0000256" key="1">
    <source>
        <dbReference type="ARBA" id="ARBA00023015"/>
    </source>
</evidence>
<dbReference type="GO" id="GO:0003677">
    <property type="term" value="F:DNA binding"/>
    <property type="evidence" value="ECO:0007669"/>
    <property type="project" value="UniProtKB-KW"/>
</dbReference>
<reference evidence="5 6" key="1">
    <citation type="submission" date="2019-11" db="EMBL/GenBank/DDBJ databases">
        <title>Phenotypic characterization of an OXA-22 and OXA-60 co-producing Ralstonia pickettii clinical strain.</title>
        <authorList>
            <person name="He F."/>
        </authorList>
    </citation>
    <scope>NUCLEOTIDE SEQUENCE [LARGE SCALE GENOMIC DNA]</scope>
    <source>
        <strain evidence="5 6">PSLESD1</strain>
    </source>
</reference>
<organism evidence="5 6">
    <name type="scientific">Ralstonia pickettii</name>
    <name type="common">Burkholderia pickettii</name>
    <dbReference type="NCBI Taxonomy" id="329"/>
    <lineage>
        <taxon>Bacteria</taxon>
        <taxon>Pseudomonadati</taxon>
        <taxon>Pseudomonadota</taxon>
        <taxon>Betaproteobacteria</taxon>
        <taxon>Burkholderiales</taxon>
        <taxon>Burkholderiaceae</taxon>
        <taxon>Ralstonia</taxon>
    </lineage>
</organism>
<evidence type="ECO:0000256" key="2">
    <source>
        <dbReference type="ARBA" id="ARBA00023125"/>
    </source>
</evidence>
<dbReference type="CDD" id="cd06170">
    <property type="entry name" value="LuxR_C_like"/>
    <property type="match status" value="1"/>
</dbReference>
<comment type="caution">
    <text evidence="5">The sequence shown here is derived from an EMBL/GenBank/DDBJ whole genome shotgun (WGS) entry which is preliminary data.</text>
</comment>
<dbReference type="Pfam" id="PF00196">
    <property type="entry name" value="GerE"/>
    <property type="match status" value="1"/>
</dbReference>
<dbReference type="GO" id="GO:0006355">
    <property type="term" value="P:regulation of DNA-templated transcription"/>
    <property type="evidence" value="ECO:0007669"/>
    <property type="project" value="InterPro"/>
</dbReference>
<sequence length="373" mass="42330">MGRQVSMYALSSPPRRNTHQNCVFPDWAVGQKTMAMRSSIGCRDPRIAHHERQPIWASVGGSFAQSKHPPEPRMDLLHTQDLDRTSTLRFDSALPDFELAAEQPPIQSHVRFFTEEELTVWRPDEAPRGTVNLLVELLSCTTAAERKMLVRHLLFDMGFDSMVYATARALNARSTARTCLVSYTDEDWARRYFEERFFEVDPRREWVTRSGMPMIWEADDLRRAAHAEQDAARKRAFIEMSLESGVSSGVFIALPGAQHGTRAVISLTSSVPGRRWMSDAVTGRALVLALGIHQFISDYTSMSRMLLGMGKSISQTQKRVLECLARGMRDKEIASQLDIPVHNVDYHLRRLRGVFGVRNRVQLIEAALEQLAF</sequence>
<proteinExistence type="predicted"/>
<keyword evidence="1" id="KW-0805">Transcription regulation</keyword>
<dbReference type="AlphaFoldDB" id="A0A7X2HJF7"/>
<dbReference type="Pfam" id="PF03472">
    <property type="entry name" value="Autoind_bind"/>
    <property type="match status" value="1"/>
</dbReference>
<dbReference type="InterPro" id="IPR036693">
    <property type="entry name" value="TF_LuxR_autoind-bd_dom_sf"/>
</dbReference>
<dbReference type="InterPro" id="IPR016032">
    <property type="entry name" value="Sig_transdc_resp-reg_C-effctor"/>
</dbReference>
<dbReference type="InterPro" id="IPR005143">
    <property type="entry name" value="TF_LuxR_autoind-bd_dom"/>
</dbReference>
<dbReference type="InterPro" id="IPR036388">
    <property type="entry name" value="WH-like_DNA-bd_sf"/>
</dbReference>
<dbReference type="InterPro" id="IPR000792">
    <property type="entry name" value="Tscrpt_reg_LuxR_C"/>
</dbReference>
<keyword evidence="2" id="KW-0238">DNA-binding</keyword>
<evidence type="ECO:0000259" key="4">
    <source>
        <dbReference type="PROSITE" id="PS50043"/>
    </source>
</evidence>
<dbReference type="SUPFAM" id="SSF75516">
    <property type="entry name" value="Pheromone-binding domain of LuxR-like quorum-sensing transcription factors"/>
    <property type="match status" value="1"/>
</dbReference>
<gene>
    <name evidence="5" type="ORF">GJQ57_03085</name>
</gene>
<dbReference type="Gene3D" id="3.30.450.80">
    <property type="entry name" value="Transcription factor LuxR-like, autoinducer-binding domain"/>
    <property type="match status" value="1"/>
</dbReference>
<dbReference type="PANTHER" id="PTHR44688:SF16">
    <property type="entry name" value="DNA-BINDING TRANSCRIPTIONAL ACTIVATOR DEVR_DOSR"/>
    <property type="match status" value="1"/>
</dbReference>
<dbReference type="EMBL" id="WJYN01000001">
    <property type="protein sequence ID" value="MRS97632.1"/>
    <property type="molecule type" value="Genomic_DNA"/>
</dbReference>
<name>A0A7X2HJF7_RALPI</name>
<dbReference type="Proteomes" id="UP000441032">
    <property type="component" value="Unassembled WGS sequence"/>
</dbReference>
<dbReference type="Gene3D" id="1.10.10.10">
    <property type="entry name" value="Winged helix-like DNA-binding domain superfamily/Winged helix DNA-binding domain"/>
    <property type="match status" value="1"/>
</dbReference>
<evidence type="ECO:0000313" key="5">
    <source>
        <dbReference type="EMBL" id="MRS97632.1"/>
    </source>
</evidence>
<evidence type="ECO:0000313" key="6">
    <source>
        <dbReference type="Proteomes" id="UP000441032"/>
    </source>
</evidence>
<feature type="domain" description="HTH luxR-type" evidence="4">
    <location>
        <begin position="306"/>
        <end position="371"/>
    </location>
</feature>